<evidence type="ECO:0000256" key="13">
    <source>
        <dbReference type="HAMAP-Rule" id="MF_00409"/>
    </source>
</evidence>
<dbReference type="InterPro" id="IPR027417">
    <property type="entry name" value="P-loop_NTPase"/>
</dbReference>
<dbReference type="UniPathway" id="UPA00359">
    <property type="reaction ID" value="UER00482"/>
</dbReference>
<dbReference type="Pfam" id="PF02606">
    <property type="entry name" value="LpxK"/>
    <property type="match status" value="1"/>
</dbReference>
<dbReference type="SUPFAM" id="SSF52540">
    <property type="entry name" value="P-loop containing nucleoside triphosphate hydrolases"/>
    <property type="match status" value="1"/>
</dbReference>
<evidence type="ECO:0000256" key="7">
    <source>
        <dbReference type="ARBA" id="ARBA00022679"/>
    </source>
</evidence>
<evidence type="ECO:0000256" key="6">
    <source>
        <dbReference type="ARBA" id="ARBA00022556"/>
    </source>
</evidence>
<keyword evidence="5 13" id="KW-0444">Lipid biosynthesis</keyword>
<dbReference type="HAMAP" id="MF_00409">
    <property type="entry name" value="LpxK"/>
    <property type="match status" value="1"/>
</dbReference>
<dbReference type="GO" id="GO:0009245">
    <property type="term" value="P:lipid A biosynthetic process"/>
    <property type="evidence" value="ECO:0007669"/>
    <property type="project" value="UniProtKB-UniRule"/>
</dbReference>
<keyword evidence="10 13" id="KW-0067">ATP-binding</keyword>
<organism evidence="14 15">
    <name type="scientific">Ancylomarina euxinus</name>
    <dbReference type="NCBI Taxonomy" id="2283627"/>
    <lineage>
        <taxon>Bacteria</taxon>
        <taxon>Pseudomonadati</taxon>
        <taxon>Bacteroidota</taxon>
        <taxon>Bacteroidia</taxon>
        <taxon>Marinilabiliales</taxon>
        <taxon>Marinifilaceae</taxon>
        <taxon>Ancylomarina</taxon>
    </lineage>
</organism>
<evidence type="ECO:0000256" key="12">
    <source>
        <dbReference type="ARBA" id="ARBA00029757"/>
    </source>
</evidence>
<dbReference type="AlphaFoldDB" id="A0A425Y7T0"/>
<dbReference type="GO" id="GO:0009029">
    <property type="term" value="F:lipid-A 4'-kinase activity"/>
    <property type="evidence" value="ECO:0007669"/>
    <property type="project" value="UniProtKB-UniRule"/>
</dbReference>
<dbReference type="GO" id="GO:0005524">
    <property type="term" value="F:ATP binding"/>
    <property type="evidence" value="ECO:0007669"/>
    <property type="project" value="UniProtKB-UniRule"/>
</dbReference>
<evidence type="ECO:0000256" key="9">
    <source>
        <dbReference type="ARBA" id="ARBA00022777"/>
    </source>
</evidence>
<evidence type="ECO:0000313" key="15">
    <source>
        <dbReference type="Proteomes" id="UP000285794"/>
    </source>
</evidence>
<evidence type="ECO:0000256" key="5">
    <source>
        <dbReference type="ARBA" id="ARBA00022516"/>
    </source>
</evidence>
<evidence type="ECO:0000256" key="8">
    <source>
        <dbReference type="ARBA" id="ARBA00022741"/>
    </source>
</evidence>
<evidence type="ECO:0000256" key="2">
    <source>
        <dbReference type="ARBA" id="ARBA00004870"/>
    </source>
</evidence>
<comment type="pathway">
    <text evidence="2 13">Glycolipid biosynthesis; lipid IV(A) biosynthesis; lipid IV(A) from (3R)-3-hydroxytetradecanoyl-[acyl-carrier-protein] and UDP-N-acetyl-alpha-D-glucosamine: step 6/6.</text>
</comment>
<keyword evidence="9 13" id="KW-0418">Kinase</keyword>
<dbReference type="InterPro" id="IPR003758">
    <property type="entry name" value="LpxK"/>
</dbReference>
<evidence type="ECO:0000256" key="11">
    <source>
        <dbReference type="ARBA" id="ARBA00023098"/>
    </source>
</evidence>
<evidence type="ECO:0000256" key="3">
    <source>
        <dbReference type="ARBA" id="ARBA00012071"/>
    </source>
</evidence>
<keyword evidence="7 13" id="KW-0808">Transferase</keyword>
<dbReference type="EC" id="2.7.1.130" evidence="3 13"/>
<dbReference type="PANTHER" id="PTHR42724:SF1">
    <property type="entry name" value="TETRAACYLDISACCHARIDE 4'-KINASE, MITOCHONDRIAL-RELATED"/>
    <property type="match status" value="1"/>
</dbReference>
<keyword evidence="11 13" id="KW-0443">Lipid metabolism</keyword>
<comment type="catalytic activity">
    <reaction evidence="13">
        <text>a lipid A disaccharide + ATP = a lipid IVA + ADP + H(+)</text>
        <dbReference type="Rhea" id="RHEA:67840"/>
        <dbReference type="ChEBI" id="CHEBI:15378"/>
        <dbReference type="ChEBI" id="CHEBI:30616"/>
        <dbReference type="ChEBI" id="CHEBI:176343"/>
        <dbReference type="ChEBI" id="CHEBI:176425"/>
        <dbReference type="ChEBI" id="CHEBI:456216"/>
        <dbReference type="EC" id="2.7.1.130"/>
    </reaction>
</comment>
<name>A0A425Y7T0_9BACT</name>
<evidence type="ECO:0000256" key="10">
    <source>
        <dbReference type="ARBA" id="ARBA00022840"/>
    </source>
</evidence>
<gene>
    <name evidence="13 14" type="primary">lpxK</name>
    <name evidence="14" type="ORF">DWB61_00520</name>
</gene>
<dbReference type="OrthoDB" id="9766423at2"/>
<dbReference type="RefSeq" id="WP_125028854.1">
    <property type="nucleotide sequence ID" value="NZ_JAPXVP010000001.1"/>
</dbReference>
<dbReference type="GO" id="GO:0009244">
    <property type="term" value="P:lipopolysaccharide core region biosynthetic process"/>
    <property type="evidence" value="ECO:0007669"/>
    <property type="project" value="TreeGrafter"/>
</dbReference>
<dbReference type="EMBL" id="QQWG01000001">
    <property type="protein sequence ID" value="RRG24536.1"/>
    <property type="molecule type" value="Genomic_DNA"/>
</dbReference>
<keyword evidence="15" id="KW-1185">Reference proteome</keyword>
<keyword evidence="8 13" id="KW-0547">Nucleotide-binding</keyword>
<dbReference type="GO" id="GO:0005886">
    <property type="term" value="C:plasma membrane"/>
    <property type="evidence" value="ECO:0007669"/>
    <property type="project" value="TreeGrafter"/>
</dbReference>
<comment type="function">
    <text evidence="1 13">Transfers the gamma-phosphate of ATP to the 4'-position of a tetraacyldisaccharide 1-phosphate intermediate (termed DS-1-P) to form tetraacyldisaccharide 1,4'-bis-phosphate (lipid IVA).</text>
</comment>
<keyword evidence="6 13" id="KW-0441">Lipid A biosynthesis</keyword>
<protein>
    <recommendedName>
        <fullName evidence="4 13">Tetraacyldisaccharide 4'-kinase</fullName>
        <ecNumber evidence="3 13">2.7.1.130</ecNumber>
    </recommendedName>
    <alternativeName>
        <fullName evidence="12 13">Lipid A 4'-kinase</fullName>
    </alternativeName>
</protein>
<feature type="binding site" evidence="13">
    <location>
        <begin position="51"/>
        <end position="58"/>
    </location>
    <ligand>
        <name>ATP</name>
        <dbReference type="ChEBI" id="CHEBI:30616"/>
    </ligand>
</feature>
<proteinExistence type="inferred from homology"/>
<evidence type="ECO:0000256" key="1">
    <source>
        <dbReference type="ARBA" id="ARBA00002274"/>
    </source>
</evidence>
<accession>A0A425Y7T0</accession>
<dbReference type="PANTHER" id="PTHR42724">
    <property type="entry name" value="TETRAACYLDISACCHARIDE 4'-KINASE"/>
    <property type="match status" value="1"/>
</dbReference>
<evidence type="ECO:0000313" key="14">
    <source>
        <dbReference type="EMBL" id="RRG24536.1"/>
    </source>
</evidence>
<reference evidence="14 15" key="1">
    <citation type="submission" date="2018-07" db="EMBL/GenBank/DDBJ databases">
        <title>Draft genome sequence of Ancylomarina sp. M1P.</title>
        <authorList>
            <person name="Yadav S."/>
            <person name="Villanueva L."/>
            <person name="Damste J.S.S."/>
        </authorList>
    </citation>
    <scope>NUCLEOTIDE SEQUENCE [LARGE SCALE GENOMIC DNA]</scope>
    <source>
        <strain evidence="14 15">M1P</strain>
    </source>
</reference>
<comment type="caution">
    <text evidence="14">The sequence shown here is derived from an EMBL/GenBank/DDBJ whole genome shotgun (WGS) entry which is preliminary data.</text>
</comment>
<dbReference type="NCBIfam" id="TIGR00682">
    <property type="entry name" value="lpxK"/>
    <property type="match status" value="1"/>
</dbReference>
<sequence length="365" mass="41902">MRRLLSYFKFLLFPFTLIYASILSLRNFMFDRGYLKSTSFDLPIISVGNISVGGTGKTPHTEYLIKLLQDKYHLASLSRGYKRESKGFVLANANSNSYDLGDEPMQMNRKFPKLNVAVDADRVNGVQELLASEKGLKLDCILLDDAYQHRYIKPGLSILLIDYNRPIATDLVMPMGRLRERAAGKKRADIIIMSKCPIDLSDSEAKKLKKSINPLPHQELYFTSLDYAPAEAVFNTSNKLVNLNTIEKEFLGVLLVTGIANPAPLRNHLKSLCDEFKEIKFPDHYTFKDKDIERIETSFINLKSENKIIITTEKDAVRFLDMKIESKVLKDNMAYIPLQIKFQDQTNVQFDQHIHDFVKNFKHNH</sequence>
<evidence type="ECO:0000256" key="4">
    <source>
        <dbReference type="ARBA" id="ARBA00016436"/>
    </source>
</evidence>
<comment type="similarity">
    <text evidence="13">Belongs to the LpxK family.</text>
</comment>
<dbReference type="Proteomes" id="UP000285794">
    <property type="component" value="Unassembled WGS sequence"/>
</dbReference>